<dbReference type="SUPFAM" id="SSF69318">
    <property type="entry name" value="Integrin alpha N-terminal domain"/>
    <property type="match status" value="1"/>
</dbReference>
<dbReference type="InterPro" id="IPR013517">
    <property type="entry name" value="FG-GAP"/>
</dbReference>
<accession>A0A143BMG9</accession>
<dbReference type="Gene3D" id="2.130.10.130">
    <property type="entry name" value="Integrin alpha, N-terminal"/>
    <property type="match status" value="3"/>
</dbReference>
<dbReference type="Proteomes" id="UP000076404">
    <property type="component" value="Chromosome"/>
</dbReference>
<gene>
    <name evidence="3" type="ORF">GEMMAAP_15090</name>
</gene>
<evidence type="ECO:0000313" key="4">
    <source>
        <dbReference type="Proteomes" id="UP000076404"/>
    </source>
</evidence>
<dbReference type="KEGG" id="gph:GEMMAAP_15090"/>
<evidence type="ECO:0000313" key="3">
    <source>
        <dbReference type="EMBL" id="AMW05765.1"/>
    </source>
</evidence>
<evidence type="ECO:0000256" key="1">
    <source>
        <dbReference type="ARBA" id="ARBA00022729"/>
    </source>
</evidence>
<feature type="chain" id="PRO_5007506884" description="ASPIC/UnbV domain-containing protein" evidence="2">
    <location>
        <begin position="24"/>
        <end position="534"/>
    </location>
</feature>
<protein>
    <recommendedName>
        <fullName evidence="5">ASPIC/UnbV domain-containing protein</fullName>
    </recommendedName>
</protein>
<dbReference type="PANTHER" id="PTHR46580">
    <property type="entry name" value="SENSOR KINASE-RELATED"/>
    <property type="match status" value="1"/>
</dbReference>
<name>A0A143BMG9_9BACT</name>
<dbReference type="STRING" id="1379270.GEMMAAP_15090"/>
<dbReference type="eggNOG" id="COG2706">
    <property type="taxonomic scope" value="Bacteria"/>
</dbReference>
<organism evidence="3 4">
    <name type="scientific">Gemmatimonas phototrophica</name>
    <dbReference type="NCBI Taxonomy" id="1379270"/>
    <lineage>
        <taxon>Bacteria</taxon>
        <taxon>Pseudomonadati</taxon>
        <taxon>Gemmatimonadota</taxon>
        <taxon>Gemmatimonadia</taxon>
        <taxon>Gemmatimonadales</taxon>
        <taxon>Gemmatimonadaceae</taxon>
        <taxon>Gemmatimonas</taxon>
    </lineage>
</organism>
<keyword evidence="1 2" id="KW-0732">Signal</keyword>
<evidence type="ECO:0000256" key="2">
    <source>
        <dbReference type="SAM" id="SignalP"/>
    </source>
</evidence>
<proteinExistence type="predicted"/>
<dbReference type="AlphaFoldDB" id="A0A143BMG9"/>
<dbReference type="Pfam" id="PF13517">
    <property type="entry name" value="FG-GAP_3"/>
    <property type="match status" value="3"/>
</dbReference>
<dbReference type="InterPro" id="IPR028994">
    <property type="entry name" value="Integrin_alpha_N"/>
</dbReference>
<sequence>MPIHYLPTVPRRLALAAAALAFAAACAPRTVTGRSDASAIQPSVPRALWVEATDALLAPTAEWTNKVELADLNGDGRLDLLFANGGDYSTPGTPELNRAFYNMGPGKPFVERTTEVFGTTPDIARVVKARDFNGDGRVDVFVGTTYQTQSRLYLATASGGFVERTASHLPAVLLSVGDAEPGDVDGDGDLDLVLADWGAGNNMSNAGGRVQLWLNDGAGRFTDVTAARLPDELIRFSWDLEFVDVDNDFDLDVLVSCKRCGGGSLYRNDGAGMFANDPRALPQYTNNYEYEAMDLDGDGFLDLVTVNDGEIVGGNGSSRREHVLRNNGKGRFFDMTDSWWPASENIGEDDNVVAFLDADSDGDADFVIGSLSGPDRLLLNDGKGHLRTANQVFVGDSTPGTLGLALGDLDGDGRLDVVQAQGEVKGAERERIFLGRGLSPDGAPPVVGPVAQAPSANGVLVRARVHDRKGPTLPTEWKRVEVRWSTPAGAGVTPLVWYGEYLWRALVPANAGGLTVCAVDAAGNETCRAVPTTG</sequence>
<feature type="signal peptide" evidence="2">
    <location>
        <begin position="1"/>
        <end position="23"/>
    </location>
</feature>
<reference evidence="3 4" key="1">
    <citation type="journal article" date="2014" name="Proc. Natl. Acad. Sci. U.S.A.">
        <title>Functional type 2 photosynthetic reaction centers found in the rare bacterial phylum Gemmatimonadetes.</title>
        <authorList>
            <person name="Zeng Y."/>
            <person name="Feng F."/>
            <person name="Medova H."/>
            <person name="Dean J."/>
            <person name="Koblizek M."/>
        </authorList>
    </citation>
    <scope>NUCLEOTIDE SEQUENCE [LARGE SCALE GENOMIC DNA]</scope>
    <source>
        <strain evidence="3 4">AP64</strain>
    </source>
</reference>
<evidence type="ECO:0008006" key="5">
    <source>
        <dbReference type="Google" id="ProtNLM"/>
    </source>
</evidence>
<reference evidence="3 4" key="2">
    <citation type="journal article" date="2016" name="Environ. Microbiol. Rep.">
        <title>Metagenomic evidence for the presence of phototrophic Gemmatimonadetes bacteria in diverse environments.</title>
        <authorList>
            <person name="Zeng Y."/>
            <person name="Baumbach J."/>
            <person name="Barbosa E.G."/>
            <person name="Azevedo V."/>
            <person name="Zhang C."/>
            <person name="Koblizek M."/>
        </authorList>
    </citation>
    <scope>NUCLEOTIDE SEQUENCE [LARGE SCALE GENOMIC DNA]</scope>
    <source>
        <strain evidence="3 4">AP64</strain>
    </source>
</reference>
<keyword evidence="4" id="KW-1185">Reference proteome</keyword>
<dbReference type="EMBL" id="CP011454">
    <property type="protein sequence ID" value="AMW05765.1"/>
    <property type="molecule type" value="Genomic_DNA"/>
</dbReference>